<proteinExistence type="predicted"/>
<sequence length="45" mass="5090">MRRSVYIVLIRSANSALLSHVQTVSCVLPSPRILKRPNLHYVVCV</sequence>
<gene>
    <name evidence="1" type="ORF">ANCDUO_12954</name>
</gene>
<reference evidence="1 2" key="1">
    <citation type="submission" date="2013-12" db="EMBL/GenBank/DDBJ databases">
        <title>Draft genome of the parsitic nematode Ancylostoma duodenale.</title>
        <authorList>
            <person name="Mitreva M."/>
        </authorList>
    </citation>
    <scope>NUCLEOTIDE SEQUENCE [LARGE SCALE GENOMIC DNA]</scope>
    <source>
        <strain evidence="1 2">Zhejiang</strain>
    </source>
</reference>
<evidence type="ECO:0000313" key="2">
    <source>
        <dbReference type="Proteomes" id="UP000054047"/>
    </source>
</evidence>
<keyword evidence="2" id="KW-1185">Reference proteome</keyword>
<name>A0A0C2D467_9BILA</name>
<dbReference type="EMBL" id="KN735166">
    <property type="protein sequence ID" value="KIH56862.1"/>
    <property type="molecule type" value="Genomic_DNA"/>
</dbReference>
<organism evidence="1 2">
    <name type="scientific">Ancylostoma duodenale</name>
    <dbReference type="NCBI Taxonomy" id="51022"/>
    <lineage>
        <taxon>Eukaryota</taxon>
        <taxon>Metazoa</taxon>
        <taxon>Ecdysozoa</taxon>
        <taxon>Nematoda</taxon>
        <taxon>Chromadorea</taxon>
        <taxon>Rhabditida</taxon>
        <taxon>Rhabditina</taxon>
        <taxon>Rhabditomorpha</taxon>
        <taxon>Strongyloidea</taxon>
        <taxon>Ancylostomatidae</taxon>
        <taxon>Ancylostomatinae</taxon>
        <taxon>Ancylostoma</taxon>
    </lineage>
</organism>
<dbReference type="AlphaFoldDB" id="A0A0C2D467"/>
<dbReference type="Proteomes" id="UP000054047">
    <property type="component" value="Unassembled WGS sequence"/>
</dbReference>
<evidence type="ECO:0000313" key="1">
    <source>
        <dbReference type="EMBL" id="KIH56862.1"/>
    </source>
</evidence>
<accession>A0A0C2D467</accession>
<protein>
    <submittedName>
        <fullName evidence="1">Uncharacterized protein</fullName>
    </submittedName>
</protein>